<dbReference type="Proteomes" id="UP000233469">
    <property type="component" value="Unassembled WGS sequence"/>
</dbReference>
<feature type="region of interest" description="Disordered" evidence="1">
    <location>
        <begin position="1"/>
        <end position="22"/>
    </location>
</feature>
<protein>
    <submittedName>
        <fullName evidence="2">Uncharacterized protein</fullName>
    </submittedName>
</protein>
<dbReference type="EMBL" id="LLXL01000720">
    <property type="protein sequence ID" value="PKK69473.1"/>
    <property type="molecule type" value="Genomic_DNA"/>
</dbReference>
<proteinExistence type="predicted"/>
<name>A0A2N1N6F0_9GLOM</name>
<dbReference type="VEuPathDB" id="FungiDB:RhiirFUN_010955"/>
<dbReference type="AlphaFoldDB" id="A0A2N1N6F0"/>
<feature type="compositionally biased region" description="Polar residues" evidence="1">
    <location>
        <begin position="1"/>
        <end position="15"/>
    </location>
</feature>
<accession>A0A2N1N6F0</accession>
<sequence>MDQNNLQDNNGYNFTESSNLQQSNIIQSEQERSSNIINNNNYNNVNVDFSMMDDPTSYTNRTSQSYSTVPSYPSPANSSVIFVFEIPGFKIISIPISSPMSLNLANNFAIYSLDIPGFKILVIPTSSQFQQ</sequence>
<evidence type="ECO:0000313" key="2">
    <source>
        <dbReference type="EMBL" id="PKK69473.1"/>
    </source>
</evidence>
<reference evidence="2 3" key="1">
    <citation type="submission" date="2016-04" db="EMBL/GenBank/DDBJ databases">
        <title>Genome analyses suggest a sexual origin of heterokaryosis in a supposedly ancient asexual fungus.</title>
        <authorList>
            <person name="Ropars J."/>
            <person name="Sedzielewska K."/>
            <person name="Noel J."/>
            <person name="Charron P."/>
            <person name="Farinelli L."/>
            <person name="Marton T."/>
            <person name="Kruger M."/>
            <person name="Pelin A."/>
            <person name="Brachmann A."/>
            <person name="Corradi N."/>
        </authorList>
    </citation>
    <scope>NUCLEOTIDE SEQUENCE [LARGE SCALE GENOMIC DNA]</scope>
    <source>
        <strain evidence="2 3">C2</strain>
    </source>
</reference>
<evidence type="ECO:0000256" key="1">
    <source>
        <dbReference type="SAM" id="MobiDB-lite"/>
    </source>
</evidence>
<evidence type="ECO:0000313" key="3">
    <source>
        <dbReference type="Proteomes" id="UP000233469"/>
    </source>
</evidence>
<comment type="caution">
    <text evidence="2">The sequence shown here is derived from an EMBL/GenBank/DDBJ whole genome shotgun (WGS) entry which is preliminary data.</text>
</comment>
<dbReference type="VEuPathDB" id="FungiDB:RhiirA1_400313"/>
<reference evidence="2 3" key="2">
    <citation type="submission" date="2017-10" db="EMBL/GenBank/DDBJ databases">
        <title>Extensive intraspecific genome diversity in a model arbuscular mycorrhizal fungus.</title>
        <authorList>
            <person name="Chen E.C.H."/>
            <person name="Morin E."/>
            <person name="Baudet D."/>
            <person name="Noel J."/>
            <person name="Ndikumana S."/>
            <person name="Charron P."/>
            <person name="St-Onge C."/>
            <person name="Giorgi J."/>
            <person name="Grigoriev I.V."/>
            <person name="Roux C."/>
            <person name="Martin F.M."/>
            <person name="Corradi N."/>
        </authorList>
    </citation>
    <scope>NUCLEOTIDE SEQUENCE [LARGE SCALE GENOMIC DNA]</scope>
    <source>
        <strain evidence="2 3">C2</strain>
    </source>
</reference>
<organism evidence="2 3">
    <name type="scientific">Rhizophagus irregularis</name>
    <dbReference type="NCBI Taxonomy" id="588596"/>
    <lineage>
        <taxon>Eukaryota</taxon>
        <taxon>Fungi</taxon>
        <taxon>Fungi incertae sedis</taxon>
        <taxon>Mucoromycota</taxon>
        <taxon>Glomeromycotina</taxon>
        <taxon>Glomeromycetes</taxon>
        <taxon>Glomerales</taxon>
        <taxon>Glomeraceae</taxon>
        <taxon>Rhizophagus</taxon>
    </lineage>
</organism>
<gene>
    <name evidence="2" type="ORF">RhiirC2_780957</name>
</gene>